<dbReference type="Proteomes" id="UP001055219">
    <property type="component" value="Unassembled WGS sequence"/>
</dbReference>
<dbReference type="OrthoDB" id="1476984at2759"/>
<dbReference type="CDD" id="cd16841">
    <property type="entry name" value="RraA_family"/>
    <property type="match status" value="1"/>
</dbReference>
<dbReference type="InterPro" id="IPR036704">
    <property type="entry name" value="RraA/RraA-like_sf"/>
</dbReference>
<dbReference type="RefSeq" id="XP_051362801.1">
    <property type="nucleotide sequence ID" value="XM_051505898.1"/>
</dbReference>
<protein>
    <submittedName>
        <fullName evidence="2">RraA-like protein</fullName>
    </submittedName>
</protein>
<dbReference type="EMBL" id="JAGIXG020000017">
    <property type="protein sequence ID" value="KAI6781945.1"/>
    <property type="molecule type" value="Genomic_DNA"/>
</dbReference>
<accession>A0A9P9Y237</accession>
<reference evidence="2" key="1">
    <citation type="journal article" date="2021" name="J Fungi (Basel)">
        <title>Genomic and Metabolomic Analyses of the Marine Fungus Emericellopsis cladophorae: Insights into Saltwater Adaptability Mechanisms and Its Biosynthetic Potential.</title>
        <authorList>
            <person name="Goncalves M.F.M."/>
            <person name="Hilario S."/>
            <person name="Van de Peer Y."/>
            <person name="Esteves A.C."/>
            <person name="Alves A."/>
        </authorList>
    </citation>
    <scope>NUCLEOTIDE SEQUENCE</scope>
    <source>
        <strain evidence="2">MUM 19.33</strain>
    </source>
</reference>
<dbReference type="AlphaFoldDB" id="A0A9P9Y237"/>
<keyword evidence="1" id="KW-0460">Magnesium</keyword>
<dbReference type="Pfam" id="PF03737">
    <property type="entry name" value="RraA-like"/>
    <property type="match status" value="1"/>
</dbReference>
<feature type="binding site" evidence="1">
    <location>
        <begin position="100"/>
        <end position="103"/>
    </location>
    <ligand>
        <name>substrate</name>
    </ligand>
</feature>
<dbReference type="GO" id="GO:0046872">
    <property type="term" value="F:metal ion binding"/>
    <property type="evidence" value="ECO:0007669"/>
    <property type="project" value="UniProtKB-KW"/>
</dbReference>
<feature type="binding site" evidence="1">
    <location>
        <position position="122"/>
    </location>
    <ligand>
        <name>substrate</name>
    </ligand>
</feature>
<comment type="cofactor">
    <cofactor evidence="1">
        <name>Mg(2+)</name>
        <dbReference type="ChEBI" id="CHEBI:18420"/>
    </cofactor>
</comment>
<dbReference type="GeneID" id="75831641"/>
<dbReference type="Gene3D" id="3.50.30.40">
    <property type="entry name" value="Ribonuclease E inhibitor RraA/RraA-like"/>
    <property type="match status" value="1"/>
</dbReference>
<keyword evidence="1" id="KW-0479">Metal-binding</keyword>
<evidence type="ECO:0000313" key="2">
    <source>
        <dbReference type="EMBL" id="KAI6781945.1"/>
    </source>
</evidence>
<comment type="caution">
    <text evidence="2">The sequence shown here is derived from an EMBL/GenBank/DDBJ whole genome shotgun (WGS) entry which is preliminary data.</text>
</comment>
<dbReference type="SUPFAM" id="SSF89562">
    <property type="entry name" value="RraA-like"/>
    <property type="match status" value="1"/>
</dbReference>
<name>A0A9P9Y237_9HYPO</name>
<feature type="binding site" evidence="1">
    <location>
        <position position="123"/>
    </location>
    <ligand>
        <name>substrate</name>
    </ligand>
</feature>
<evidence type="ECO:0000313" key="3">
    <source>
        <dbReference type="Proteomes" id="UP001055219"/>
    </source>
</evidence>
<dbReference type="GO" id="GO:0008948">
    <property type="term" value="F:oxaloacetate decarboxylase activity"/>
    <property type="evidence" value="ECO:0007669"/>
    <property type="project" value="TreeGrafter"/>
</dbReference>
<dbReference type="GO" id="GO:0047443">
    <property type="term" value="F:4-hydroxy-4-methyl-2-oxoglutarate aldolase activity"/>
    <property type="evidence" value="ECO:0007669"/>
    <property type="project" value="TreeGrafter"/>
</dbReference>
<dbReference type="PANTHER" id="PTHR33254:SF28">
    <property type="entry name" value="4-HYDROXY-4-METHYL-2-OXOGLUTARATE ALDOLASE"/>
    <property type="match status" value="1"/>
</dbReference>
<evidence type="ECO:0000256" key="1">
    <source>
        <dbReference type="PIRSR" id="PIRSR605493-1"/>
    </source>
</evidence>
<dbReference type="InterPro" id="IPR005493">
    <property type="entry name" value="RraA/RraA-like"/>
</dbReference>
<sequence length="226" mass="24551">MAAKDPVVEALKEYTTCDVSDALQKLKDPQVRNGGFLSGLSNWSPTRQQEDTKIVGPLYTVKYSPLDDTAPKLAKHYIDSVPEGAVIFISSPRVPNAVYGGLMTARAKYQKAAGTIVDGRFRDLQEQRDQAWPLWARDVGTAAPGEVVKVTGVNVPVELQSGEDQKGVRIHPGDYAIADMNGVVVLPRSLAEQALPLMRKQVEADTNVAKALAEGMTFAEAAKKFR</sequence>
<dbReference type="PANTHER" id="PTHR33254">
    <property type="entry name" value="4-HYDROXY-4-METHYL-2-OXOGLUTARATE ALDOLASE 3-RELATED"/>
    <property type="match status" value="1"/>
</dbReference>
<gene>
    <name evidence="2" type="ORF">J7T54_005156</name>
</gene>
<reference evidence="2" key="2">
    <citation type="submission" date="2022-07" db="EMBL/GenBank/DDBJ databases">
        <authorList>
            <person name="Goncalves M.F.M."/>
            <person name="Hilario S."/>
            <person name="Van De Peer Y."/>
            <person name="Esteves A.C."/>
            <person name="Alves A."/>
        </authorList>
    </citation>
    <scope>NUCLEOTIDE SEQUENCE</scope>
    <source>
        <strain evidence="2">MUM 19.33</strain>
    </source>
</reference>
<organism evidence="2 3">
    <name type="scientific">Emericellopsis cladophorae</name>
    <dbReference type="NCBI Taxonomy" id="2686198"/>
    <lineage>
        <taxon>Eukaryota</taxon>
        <taxon>Fungi</taxon>
        <taxon>Dikarya</taxon>
        <taxon>Ascomycota</taxon>
        <taxon>Pezizomycotina</taxon>
        <taxon>Sordariomycetes</taxon>
        <taxon>Hypocreomycetidae</taxon>
        <taxon>Hypocreales</taxon>
        <taxon>Bionectriaceae</taxon>
        <taxon>Emericellopsis</taxon>
    </lineage>
</organism>
<keyword evidence="3" id="KW-1185">Reference proteome</keyword>
<proteinExistence type="predicted"/>